<dbReference type="SUPFAM" id="SSF101898">
    <property type="entry name" value="NHL repeat"/>
    <property type="match status" value="1"/>
</dbReference>
<accession>A0A7D9J7Y6</accession>
<evidence type="ECO:0000313" key="1">
    <source>
        <dbReference type="EMBL" id="CAB4023762.1"/>
    </source>
</evidence>
<dbReference type="AlphaFoldDB" id="A0A7D9J7Y6"/>
<keyword evidence="2" id="KW-1185">Reference proteome</keyword>
<name>A0A7D9J7Y6_PARCT</name>
<evidence type="ECO:0000313" key="2">
    <source>
        <dbReference type="Proteomes" id="UP001152795"/>
    </source>
</evidence>
<organism evidence="1 2">
    <name type="scientific">Paramuricea clavata</name>
    <name type="common">Red gorgonian</name>
    <name type="synonym">Violescent sea-whip</name>
    <dbReference type="NCBI Taxonomy" id="317549"/>
    <lineage>
        <taxon>Eukaryota</taxon>
        <taxon>Metazoa</taxon>
        <taxon>Cnidaria</taxon>
        <taxon>Anthozoa</taxon>
        <taxon>Octocorallia</taxon>
        <taxon>Malacalcyonacea</taxon>
        <taxon>Plexauridae</taxon>
        <taxon>Paramuricea</taxon>
    </lineage>
</organism>
<dbReference type="Proteomes" id="UP001152795">
    <property type="component" value="Unassembled WGS sequence"/>
</dbReference>
<sequence>MALETILISVGIKILSSAVGLLVGKVYDYLTKKPDLSNEELRQIIVRDLNDIKSKLDCISLKDLGASYSFLREGVRVLNLALDKWNEDQKASEGPTDEATKVINDTASGILNAALSLPQAIQRLKISSDKRFVSAQDRFKESRKAATYAFHDKSLSIKDRIMACKLRVAASILESGLEDPEVAITACLLSLEELHGLPEIQEMFAVFLKGGLKTEHLENIMSVLFINHVLYDFASKYSSKSTNPFTWPGIELKDRTFYPILNTHEILTKTSSSKEFVQQLKRVVVDWMAYDKCFAVNSRGEIILLDADKITVIYSAGESKDFMLPVPTESNVDRCHGSRDIAVDSNDNVYVVRTEKNGNNKRDFVLYALDENYNLKHVSVLVVLHPPKALAEVNIAVDKHQNVIMRTNKSIYVYIYENTGKLKSEIFSGSYNHWPWVSSLCISNNNDIMIESDDFSAVLIYSTKRKLKFTIKVPEGHNVARMAFHHGICKIIVLTHVEKQDSWFLLGYSETGELENSVFFSKRDSNRYWRDIYIKSHPCGPIAVGVRGEIILL</sequence>
<dbReference type="OrthoDB" id="10534951at2759"/>
<dbReference type="EMBL" id="CACRXK020012667">
    <property type="protein sequence ID" value="CAB4023762.1"/>
    <property type="molecule type" value="Genomic_DNA"/>
</dbReference>
<proteinExistence type="predicted"/>
<gene>
    <name evidence="1" type="ORF">PACLA_8A020585</name>
</gene>
<reference evidence="1" key="1">
    <citation type="submission" date="2020-04" db="EMBL/GenBank/DDBJ databases">
        <authorList>
            <person name="Alioto T."/>
            <person name="Alioto T."/>
            <person name="Gomez Garrido J."/>
        </authorList>
    </citation>
    <scope>NUCLEOTIDE SEQUENCE</scope>
    <source>
        <strain evidence="1">A484AB</strain>
    </source>
</reference>
<protein>
    <submittedName>
        <fullName evidence="1">Uncharacterized protein</fullName>
    </submittedName>
</protein>
<comment type="caution">
    <text evidence="1">The sequence shown here is derived from an EMBL/GenBank/DDBJ whole genome shotgun (WGS) entry which is preliminary data.</text>
</comment>